<evidence type="ECO:0000313" key="2">
    <source>
        <dbReference type="Proteomes" id="UP000652176"/>
    </source>
</evidence>
<evidence type="ECO:0000313" key="1">
    <source>
        <dbReference type="EMBL" id="MBD9354814.1"/>
    </source>
</evidence>
<gene>
    <name evidence="1" type="ORF">IE877_02745</name>
</gene>
<reference evidence="1 2" key="1">
    <citation type="submission" date="2020-09" db="EMBL/GenBank/DDBJ databases">
        <title>Methylomonas albis sp. nov. and Methylomonas fluvii sp. nov.: Two cold-adapted methanotrophs from the River Elbe and an amended description of Methylovulum psychrotolerans strain Eb1.</title>
        <authorList>
            <person name="Bussmann I.K."/>
            <person name="Klings K.-W."/>
            <person name="Warnstedt J."/>
            <person name="Hoppert M."/>
            <person name="Saborowski A."/>
            <person name="Horn F."/>
            <person name="Liebner S."/>
        </authorList>
    </citation>
    <scope>NUCLEOTIDE SEQUENCE [LARGE SCALE GENOMIC DNA]</scope>
    <source>
        <strain evidence="1 2">EbA</strain>
    </source>
</reference>
<sequence>MAARADDDDSAAVHSSEAVVLCLMECNEIYLNLMDSDTQDNNLKLKDMGKTLRVYAHCLAAIGANDAASETLDDVDLYEAENAEYE</sequence>
<keyword evidence="2" id="KW-1185">Reference proteome</keyword>
<organism evidence="1 2">
    <name type="scientific">Methylomonas albis</name>
    <dbReference type="NCBI Taxonomy" id="1854563"/>
    <lineage>
        <taxon>Bacteria</taxon>
        <taxon>Pseudomonadati</taxon>
        <taxon>Pseudomonadota</taxon>
        <taxon>Gammaproteobacteria</taxon>
        <taxon>Methylococcales</taxon>
        <taxon>Methylococcaceae</taxon>
        <taxon>Methylomonas</taxon>
    </lineage>
</organism>
<dbReference type="EMBL" id="JACXSS010000001">
    <property type="protein sequence ID" value="MBD9354814.1"/>
    <property type="molecule type" value="Genomic_DNA"/>
</dbReference>
<name>A0ABR9CVH1_9GAMM</name>
<dbReference type="Proteomes" id="UP000652176">
    <property type="component" value="Unassembled WGS sequence"/>
</dbReference>
<protein>
    <submittedName>
        <fullName evidence="1">Uncharacterized protein</fullName>
    </submittedName>
</protein>
<dbReference type="RefSeq" id="WP_192373014.1">
    <property type="nucleotide sequence ID" value="NZ_CAJHIV010000001.1"/>
</dbReference>
<proteinExistence type="predicted"/>
<comment type="caution">
    <text evidence="1">The sequence shown here is derived from an EMBL/GenBank/DDBJ whole genome shotgun (WGS) entry which is preliminary data.</text>
</comment>
<accession>A0ABR9CVH1</accession>